<protein>
    <submittedName>
        <fullName evidence="1">Uncharacterized protein</fullName>
    </submittedName>
</protein>
<organism evidence="1">
    <name type="scientific">Arundo donax</name>
    <name type="common">Giant reed</name>
    <name type="synonym">Donax arundinaceus</name>
    <dbReference type="NCBI Taxonomy" id="35708"/>
    <lineage>
        <taxon>Eukaryota</taxon>
        <taxon>Viridiplantae</taxon>
        <taxon>Streptophyta</taxon>
        <taxon>Embryophyta</taxon>
        <taxon>Tracheophyta</taxon>
        <taxon>Spermatophyta</taxon>
        <taxon>Magnoliopsida</taxon>
        <taxon>Liliopsida</taxon>
        <taxon>Poales</taxon>
        <taxon>Poaceae</taxon>
        <taxon>PACMAD clade</taxon>
        <taxon>Arundinoideae</taxon>
        <taxon>Arundineae</taxon>
        <taxon>Arundo</taxon>
    </lineage>
</organism>
<dbReference type="AlphaFoldDB" id="A0A0A9EM11"/>
<reference evidence="1" key="2">
    <citation type="journal article" date="2015" name="Data Brief">
        <title>Shoot transcriptome of the giant reed, Arundo donax.</title>
        <authorList>
            <person name="Barrero R.A."/>
            <person name="Guerrero F.D."/>
            <person name="Moolhuijzen P."/>
            <person name="Goolsby J.A."/>
            <person name="Tidwell J."/>
            <person name="Bellgard S.E."/>
            <person name="Bellgard M.I."/>
        </authorList>
    </citation>
    <scope>NUCLEOTIDE SEQUENCE</scope>
    <source>
        <tissue evidence="1">Shoot tissue taken approximately 20 cm above the soil surface</tissue>
    </source>
</reference>
<name>A0A0A9EM11_ARUDO</name>
<evidence type="ECO:0000313" key="1">
    <source>
        <dbReference type="EMBL" id="JAE00039.1"/>
    </source>
</evidence>
<accession>A0A0A9EM11</accession>
<sequence>MFEFHTVITYKLERLHLAALQLRIGAALTVNTVICSQACTLVSSSP</sequence>
<dbReference type="EMBL" id="GBRH01197857">
    <property type="protein sequence ID" value="JAE00039.1"/>
    <property type="molecule type" value="Transcribed_RNA"/>
</dbReference>
<proteinExistence type="predicted"/>
<reference evidence="1" key="1">
    <citation type="submission" date="2014-09" db="EMBL/GenBank/DDBJ databases">
        <authorList>
            <person name="Magalhaes I.L.F."/>
            <person name="Oliveira U."/>
            <person name="Santos F.R."/>
            <person name="Vidigal T.H.D.A."/>
            <person name="Brescovit A.D."/>
            <person name="Santos A.J."/>
        </authorList>
    </citation>
    <scope>NUCLEOTIDE SEQUENCE</scope>
    <source>
        <tissue evidence="1">Shoot tissue taken approximately 20 cm above the soil surface</tissue>
    </source>
</reference>